<accession>R0I7E5</accession>
<dbReference type="AlphaFoldDB" id="R0I7E5"/>
<proteinExistence type="predicted"/>
<dbReference type="EMBL" id="KB870807">
    <property type="protein sequence ID" value="EOA32378.1"/>
    <property type="molecule type" value="Genomic_DNA"/>
</dbReference>
<dbReference type="OrthoDB" id="1719291at2759"/>
<protein>
    <submittedName>
        <fullName evidence="1">Uncharacterized protein</fullName>
    </submittedName>
</protein>
<name>R0I7E5_9BRAS</name>
<dbReference type="PANTHER" id="PTHR48213:SF1">
    <property type="entry name" value="PROSTATIC SPERMINE-BINDING-LIKE PROTEIN"/>
    <property type="match status" value="1"/>
</dbReference>
<dbReference type="PANTHER" id="PTHR48213">
    <property type="entry name" value="VID27-LIKE PROTEIN"/>
    <property type="match status" value="1"/>
</dbReference>
<gene>
    <name evidence="1" type="ORF">CARUB_v10015645mg</name>
</gene>
<organism evidence="1 2">
    <name type="scientific">Capsella rubella</name>
    <dbReference type="NCBI Taxonomy" id="81985"/>
    <lineage>
        <taxon>Eukaryota</taxon>
        <taxon>Viridiplantae</taxon>
        <taxon>Streptophyta</taxon>
        <taxon>Embryophyta</taxon>
        <taxon>Tracheophyta</taxon>
        <taxon>Spermatophyta</taxon>
        <taxon>Magnoliopsida</taxon>
        <taxon>eudicotyledons</taxon>
        <taxon>Gunneridae</taxon>
        <taxon>Pentapetalae</taxon>
        <taxon>rosids</taxon>
        <taxon>malvids</taxon>
        <taxon>Brassicales</taxon>
        <taxon>Brassicaceae</taxon>
        <taxon>Camelineae</taxon>
        <taxon>Capsella</taxon>
    </lineage>
</organism>
<dbReference type="Proteomes" id="UP000029121">
    <property type="component" value="Unassembled WGS sequence"/>
</dbReference>
<sequence length="155" mass="17285">MATQENHDLVVNNSNDIISSDVSPSVIPPPHSLTSETTTNDLVATDSALIDDHVAEDDDRVVPRVLDRGSGTYRRSMVWLNVGPCYSMGDYNNHDGDTDEEEDAYNDLDDELVPRNVSKKLKRDRLRKLGKRSSHLQVKRGCVQGKHGFGSKFMS</sequence>
<reference evidence="2" key="1">
    <citation type="journal article" date="2013" name="Nat. Genet.">
        <title>The Capsella rubella genome and the genomic consequences of rapid mating system evolution.</title>
        <authorList>
            <person name="Slotte T."/>
            <person name="Hazzouri K.M."/>
            <person name="Agren J.A."/>
            <person name="Koenig D."/>
            <person name="Maumus F."/>
            <person name="Guo Y.L."/>
            <person name="Steige K."/>
            <person name="Platts A.E."/>
            <person name="Escobar J.S."/>
            <person name="Newman L.K."/>
            <person name="Wang W."/>
            <person name="Mandakova T."/>
            <person name="Vello E."/>
            <person name="Smith L.M."/>
            <person name="Henz S.R."/>
            <person name="Steffen J."/>
            <person name="Takuno S."/>
            <person name="Brandvain Y."/>
            <person name="Coop G."/>
            <person name="Andolfatto P."/>
            <person name="Hu T.T."/>
            <person name="Blanchette M."/>
            <person name="Clark R.M."/>
            <person name="Quesneville H."/>
            <person name="Nordborg M."/>
            <person name="Gaut B.S."/>
            <person name="Lysak M.A."/>
            <person name="Jenkins J."/>
            <person name="Grimwood J."/>
            <person name="Chapman J."/>
            <person name="Prochnik S."/>
            <person name="Shu S."/>
            <person name="Rokhsar D."/>
            <person name="Schmutz J."/>
            <person name="Weigel D."/>
            <person name="Wright S.I."/>
        </authorList>
    </citation>
    <scope>NUCLEOTIDE SEQUENCE [LARGE SCALE GENOMIC DNA]</scope>
    <source>
        <strain evidence="2">cv. Monte Gargano</strain>
    </source>
</reference>
<evidence type="ECO:0000313" key="2">
    <source>
        <dbReference type="Proteomes" id="UP000029121"/>
    </source>
</evidence>
<keyword evidence="2" id="KW-1185">Reference proteome</keyword>
<dbReference type="KEGG" id="crb:17891320"/>
<evidence type="ECO:0000313" key="1">
    <source>
        <dbReference type="EMBL" id="EOA32378.1"/>
    </source>
</evidence>